<keyword evidence="4" id="KW-0520">NAD</keyword>
<dbReference type="InterPro" id="IPR036291">
    <property type="entry name" value="NAD(P)-bd_dom_sf"/>
</dbReference>
<proteinExistence type="predicted"/>
<evidence type="ECO:0000313" key="7">
    <source>
        <dbReference type="EMBL" id="SCZ80296.1"/>
    </source>
</evidence>
<dbReference type="Gene3D" id="3.40.50.720">
    <property type="entry name" value="NAD(P)-binding Rossmann-like Domain"/>
    <property type="match status" value="2"/>
</dbReference>
<dbReference type="GO" id="GO:0004325">
    <property type="term" value="F:ferrochelatase activity"/>
    <property type="evidence" value="ECO:0007669"/>
    <property type="project" value="InterPro"/>
</dbReference>
<sequence length="190" mass="20758">MAFFPMFIDLTGANCLVIGSTDAVLRRSDALLDFGAKVMVKTKDEFTPGDIQGCKMVLVDTDDEEINLQISMMCKDAGIPVNIVGHPELGTFSFPAYVKEGDLVGGFSSSGKSSALAKFLANKEKEVLTPKLADLNEMLGKWKDPIEELFPNKANQNSAFEQLIDYALCFDGTPTDEEVQELLMSISMTL</sequence>
<dbReference type="Pfam" id="PF13241">
    <property type="entry name" value="NAD_binding_7"/>
    <property type="match status" value="1"/>
</dbReference>
<dbReference type="EC" id="1.3.1.76" evidence="2"/>
<dbReference type="EMBL" id="FMWK01000013">
    <property type="protein sequence ID" value="SCZ80296.1"/>
    <property type="molecule type" value="Genomic_DNA"/>
</dbReference>
<dbReference type="SUPFAM" id="SSF51735">
    <property type="entry name" value="NAD(P)-binding Rossmann-fold domains"/>
    <property type="match status" value="1"/>
</dbReference>
<gene>
    <name evidence="7" type="ORF">SAMN02910350_02218</name>
</gene>
<dbReference type="Proteomes" id="UP000199428">
    <property type="component" value="Unassembled WGS sequence"/>
</dbReference>
<dbReference type="PANTHER" id="PTHR35330:SF1">
    <property type="entry name" value="SIROHEME BIOSYNTHESIS PROTEIN MET8"/>
    <property type="match status" value="1"/>
</dbReference>
<dbReference type="InterPro" id="IPR006367">
    <property type="entry name" value="Sirohaem_synthase_N"/>
</dbReference>
<evidence type="ECO:0000256" key="4">
    <source>
        <dbReference type="ARBA" id="ARBA00023027"/>
    </source>
</evidence>
<evidence type="ECO:0000256" key="5">
    <source>
        <dbReference type="ARBA" id="ARBA00023244"/>
    </source>
</evidence>
<evidence type="ECO:0000256" key="6">
    <source>
        <dbReference type="ARBA" id="ARBA00047561"/>
    </source>
</evidence>
<evidence type="ECO:0000256" key="3">
    <source>
        <dbReference type="ARBA" id="ARBA00023002"/>
    </source>
</evidence>
<dbReference type="RefSeq" id="WP_090163449.1">
    <property type="nucleotide sequence ID" value="NZ_FMWK01000013.1"/>
</dbReference>
<dbReference type="GO" id="GO:0043115">
    <property type="term" value="F:precorrin-2 dehydrogenase activity"/>
    <property type="evidence" value="ECO:0007669"/>
    <property type="project" value="UniProtKB-EC"/>
</dbReference>
<dbReference type="UniPathway" id="UPA00262">
    <property type="reaction ID" value="UER00222"/>
</dbReference>
<reference evidence="7 8" key="1">
    <citation type="submission" date="2016-10" db="EMBL/GenBank/DDBJ databases">
        <authorList>
            <person name="de Groot N.N."/>
        </authorList>
    </citation>
    <scope>NUCLEOTIDE SEQUENCE [LARGE SCALE GENOMIC DNA]</scope>
    <source>
        <strain evidence="7 8">DSM 10317</strain>
    </source>
</reference>
<evidence type="ECO:0000313" key="8">
    <source>
        <dbReference type="Proteomes" id="UP000199428"/>
    </source>
</evidence>
<accession>A0A1G5S1W1</accession>
<evidence type="ECO:0000256" key="2">
    <source>
        <dbReference type="ARBA" id="ARBA00012400"/>
    </source>
</evidence>
<organism evidence="7 8">
    <name type="scientific">Pseudobutyrivibrio xylanivorans</name>
    <dbReference type="NCBI Taxonomy" id="185007"/>
    <lineage>
        <taxon>Bacteria</taxon>
        <taxon>Bacillati</taxon>
        <taxon>Bacillota</taxon>
        <taxon>Clostridia</taxon>
        <taxon>Lachnospirales</taxon>
        <taxon>Lachnospiraceae</taxon>
        <taxon>Pseudobutyrivibrio</taxon>
    </lineage>
</organism>
<protein>
    <recommendedName>
        <fullName evidence="2">precorrin-2 dehydrogenase</fullName>
        <ecNumber evidence="2">1.3.1.76</ecNumber>
    </recommendedName>
</protein>
<name>A0A1G5S1W1_PSEXY</name>
<dbReference type="InterPro" id="IPR028161">
    <property type="entry name" value="Met8-like"/>
</dbReference>
<dbReference type="SUPFAM" id="SSF75615">
    <property type="entry name" value="Siroheme synthase middle domains-like"/>
    <property type="match status" value="1"/>
</dbReference>
<keyword evidence="3" id="KW-0560">Oxidoreductase</keyword>
<keyword evidence="5" id="KW-0627">Porphyrin biosynthesis</keyword>
<comment type="pathway">
    <text evidence="1">Porphyrin-containing compound metabolism; siroheme biosynthesis; sirohydrochlorin from precorrin-2: step 1/1.</text>
</comment>
<dbReference type="PANTHER" id="PTHR35330">
    <property type="entry name" value="SIROHEME BIOSYNTHESIS PROTEIN MET8"/>
    <property type="match status" value="1"/>
</dbReference>
<dbReference type="NCBIfam" id="TIGR01470">
    <property type="entry name" value="cysG_Nterm"/>
    <property type="match status" value="1"/>
</dbReference>
<comment type="catalytic activity">
    <reaction evidence="6">
        <text>precorrin-2 + NAD(+) = sirohydrochlorin + NADH + 2 H(+)</text>
        <dbReference type="Rhea" id="RHEA:15613"/>
        <dbReference type="ChEBI" id="CHEBI:15378"/>
        <dbReference type="ChEBI" id="CHEBI:57540"/>
        <dbReference type="ChEBI" id="CHEBI:57945"/>
        <dbReference type="ChEBI" id="CHEBI:58351"/>
        <dbReference type="ChEBI" id="CHEBI:58827"/>
        <dbReference type="EC" id="1.3.1.76"/>
    </reaction>
</comment>
<evidence type="ECO:0000256" key="1">
    <source>
        <dbReference type="ARBA" id="ARBA00005010"/>
    </source>
</evidence>
<dbReference type="AlphaFoldDB" id="A0A1G5S1W1"/>
<dbReference type="GO" id="GO:0019354">
    <property type="term" value="P:siroheme biosynthetic process"/>
    <property type="evidence" value="ECO:0007669"/>
    <property type="project" value="UniProtKB-UniPathway"/>
</dbReference>